<dbReference type="Gene3D" id="1.10.730.10">
    <property type="entry name" value="Isoleucyl-tRNA Synthetase, Domain 1"/>
    <property type="match status" value="1"/>
</dbReference>
<name>A0A7D9HSN2_PARCT</name>
<dbReference type="OrthoDB" id="9990834at2759"/>
<organism evidence="2 3">
    <name type="scientific">Paramuricea clavata</name>
    <name type="common">Red gorgonian</name>
    <name type="synonym">Violescent sea-whip</name>
    <dbReference type="NCBI Taxonomy" id="317549"/>
    <lineage>
        <taxon>Eukaryota</taxon>
        <taxon>Metazoa</taxon>
        <taxon>Cnidaria</taxon>
        <taxon>Anthozoa</taxon>
        <taxon>Octocorallia</taxon>
        <taxon>Malacalcyonacea</taxon>
        <taxon>Plexauridae</taxon>
        <taxon>Paramuricea</taxon>
    </lineage>
</organism>
<proteinExistence type="predicted"/>
<dbReference type="GO" id="GO:0004814">
    <property type="term" value="F:arginine-tRNA ligase activity"/>
    <property type="evidence" value="ECO:0007669"/>
    <property type="project" value="InterPro"/>
</dbReference>
<dbReference type="SMART" id="SM00836">
    <property type="entry name" value="DALR_1"/>
    <property type="match status" value="1"/>
</dbReference>
<keyword evidence="3" id="KW-1185">Reference proteome</keyword>
<reference evidence="2" key="1">
    <citation type="submission" date="2020-04" db="EMBL/GenBank/DDBJ databases">
        <authorList>
            <person name="Alioto T."/>
            <person name="Alioto T."/>
            <person name="Gomez Garrido J."/>
        </authorList>
    </citation>
    <scope>NUCLEOTIDE SEQUENCE</scope>
    <source>
        <strain evidence="2">A484AB</strain>
    </source>
</reference>
<gene>
    <name evidence="2" type="ORF">PACLA_8A069036</name>
</gene>
<comment type="caution">
    <text evidence="2">The sequence shown here is derived from an EMBL/GenBank/DDBJ whole genome shotgun (WGS) entry which is preliminary data.</text>
</comment>
<dbReference type="AlphaFoldDB" id="A0A7D9HSN2"/>
<dbReference type="InterPro" id="IPR009080">
    <property type="entry name" value="tRNAsynth_Ia_anticodon-bd"/>
</dbReference>
<dbReference type="PANTHER" id="PTHR16043">
    <property type="entry name" value="DALRD3 PROTEIN"/>
    <property type="match status" value="1"/>
</dbReference>
<evidence type="ECO:0000313" key="3">
    <source>
        <dbReference type="Proteomes" id="UP001152795"/>
    </source>
</evidence>
<dbReference type="GO" id="GO:0006420">
    <property type="term" value="P:arginyl-tRNA aminoacylation"/>
    <property type="evidence" value="ECO:0007669"/>
    <property type="project" value="InterPro"/>
</dbReference>
<dbReference type="InterPro" id="IPR008909">
    <property type="entry name" value="DALR_anticod-bd"/>
</dbReference>
<dbReference type="Pfam" id="PF05746">
    <property type="entry name" value="DALR_1"/>
    <property type="match status" value="1"/>
</dbReference>
<sequence length="592" mass="67902">MAANLSNFQSYLEYFEYYIRDIVSKMFGSTVGESRLTDGGEISHENVCVLLNTARSRRNSDIIIKTNRSLEEVNVLHTEICQCQAIKKYLSSSYIDQYRNIHFVLNRHIFIKDIFDVVIAQGVNYGQKQEPEQCNVFINCCSVDDELTVGKLRNVLLCNHLAQVLTQNRWKIDMHCPCYSEVAKKLKNAEAEYFGISNLTSTHNNAKCCSEELGSLLWENVLKSPYTTTDYREPTYFDNHNARNNTSAGERKNSAVSTQNDLSDDISRTRTKLFKTMLFNVTKYIEDLRRSKTNIGNSFNSFYKTVTNINVSSVWDDVLYLEIFKNSNAKVIHVCGQEKLVYWQKVALTWRSLTPQENSGAHNQMFLCHAGCLSNSNIPVCELLRVRAKQVKHSYIMKYGDSVNDKSWTEIITKMAISVIKLEILLVPPNSQAKVDVTESDDFPAICRQALFVLYNCARLSKILQKYNNEVDKGTYLALPDVSAIDFSLLKDQIEWDLVLKYVANYPVILSNMNKCVNDSLMMIKFSSNKIAQFLVSLSQDISSYYSRVHILVESKEHLNSVMFARLYLVKTLFQVMQNAMQLLNIEAIHQL</sequence>
<dbReference type="GO" id="GO:0106217">
    <property type="term" value="P:tRNA C3-cytosine methylation"/>
    <property type="evidence" value="ECO:0007669"/>
    <property type="project" value="TreeGrafter"/>
</dbReference>
<accession>A0A7D9HSN2</accession>
<dbReference type="GO" id="GO:0000049">
    <property type="term" value="F:tRNA binding"/>
    <property type="evidence" value="ECO:0007669"/>
    <property type="project" value="TreeGrafter"/>
</dbReference>
<feature type="region of interest" description="Disordered" evidence="1">
    <location>
        <begin position="234"/>
        <end position="261"/>
    </location>
</feature>
<dbReference type="PANTHER" id="PTHR16043:SF1">
    <property type="entry name" value="DALR ANTICODON-BINDING DOMAIN-CONTAINING PROTEIN 3"/>
    <property type="match status" value="1"/>
</dbReference>
<dbReference type="InterPro" id="IPR037380">
    <property type="entry name" value="DALRD3"/>
</dbReference>
<dbReference type="GO" id="GO:0005524">
    <property type="term" value="F:ATP binding"/>
    <property type="evidence" value="ECO:0007669"/>
    <property type="project" value="InterPro"/>
</dbReference>
<dbReference type="Proteomes" id="UP001152795">
    <property type="component" value="Unassembled WGS sequence"/>
</dbReference>
<dbReference type="EMBL" id="CACRXK020001777">
    <property type="protein sequence ID" value="CAB3991034.1"/>
    <property type="molecule type" value="Genomic_DNA"/>
</dbReference>
<feature type="compositionally biased region" description="Polar residues" evidence="1">
    <location>
        <begin position="242"/>
        <end position="261"/>
    </location>
</feature>
<evidence type="ECO:0000256" key="1">
    <source>
        <dbReference type="SAM" id="MobiDB-lite"/>
    </source>
</evidence>
<evidence type="ECO:0000313" key="2">
    <source>
        <dbReference type="EMBL" id="CAB3991034.1"/>
    </source>
</evidence>
<protein>
    <submittedName>
        <fullName evidence="2">DALR anticodon-binding domain-containing 3</fullName>
    </submittedName>
</protein>
<dbReference type="SUPFAM" id="SSF47323">
    <property type="entry name" value="Anticodon-binding domain of a subclass of class I aminoacyl-tRNA synthetases"/>
    <property type="match status" value="1"/>
</dbReference>